<evidence type="ECO:0000313" key="2">
    <source>
        <dbReference type="EMBL" id="KAK7695864.1"/>
    </source>
</evidence>
<reference evidence="2 3" key="1">
    <citation type="submission" date="2022-09" db="EMBL/GenBank/DDBJ databases">
        <authorList>
            <person name="Palmer J.M."/>
        </authorList>
    </citation>
    <scope>NUCLEOTIDE SEQUENCE [LARGE SCALE GENOMIC DNA]</scope>
    <source>
        <strain evidence="2 3">DSM 7382</strain>
    </source>
</reference>
<gene>
    <name evidence="2" type="ORF">QCA50_000502</name>
</gene>
<proteinExistence type="predicted"/>
<feature type="compositionally biased region" description="Basic and acidic residues" evidence="1">
    <location>
        <begin position="202"/>
        <end position="214"/>
    </location>
</feature>
<evidence type="ECO:0000313" key="3">
    <source>
        <dbReference type="Proteomes" id="UP001385951"/>
    </source>
</evidence>
<feature type="region of interest" description="Disordered" evidence="1">
    <location>
        <begin position="158"/>
        <end position="227"/>
    </location>
</feature>
<evidence type="ECO:0000256" key="1">
    <source>
        <dbReference type="SAM" id="MobiDB-lite"/>
    </source>
</evidence>
<accession>A0AAW0GV02</accession>
<name>A0AAW0GV02_9APHY</name>
<sequence>MQVQQGAPNPATTAFQLSIPRVLQHATPALASLHASRFRVLHYPDASSEALSDSHCTKCGAFLHDGTANIRTVRSKQRKRKGGASGGGTLRVLRKSCGTCGHFRDIPLGMSNVQCAVKEHRKSRDTPTSSSIHTTPVIPELEPQKELAQPTIEVPPLIPAKSLPSLVPVAPKSESRAGTPVTDSARSKAQKKKKGGLQEMLARNRERQEQEKKKQASSGLSAFLEGL</sequence>
<protein>
    <submittedName>
        <fullName evidence="2">Uncharacterized protein</fullName>
    </submittedName>
</protein>
<feature type="region of interest" description="Disordered" evidence="1">
    <location>
        <begin position="120"/>
        <end position="143"/>
    </location>
</feature>
<organism evidence="2 3">
    <name type="scientific">Cerrena zonata</name>
    <dbReference type="NCBI Taxonomy" id="2478898"/>
    <lineage>
        <taxon>Eukaryota</taxon>
        <taxon>Fungi</taxon>
        <taxon>Dikarya</taxon>
        <taxon>Basidiomycota</taxon>
        <taxon>Agaricomycotina</taxon>
        <taxon>Agaricomycetes</taxon>
        <taxon>Polyporales</taxon>
        <taxon>Cerrenaceae</taxon>
        <taxon>Cerrena</taxon>
    </lineage>
</organism>
<dbReference type="AlphaFoldDB" id="A0AAW0GV02"/>
<keyword evidence="3" id="KW-1185">Reference proteome</keyword>
<dbReference type="EMBL" id="JASBNA010000001">
    <property type="protein sequence ID" value="KAK7695864.1"/>
    <property type="molecule type" value="Genomic_DNA"/>
</dbReference>
<dbReference type="Proteomes" id="UP001385951">
    <property type="component" value="Unassembled WGS sequence"/>
</dbReference>
<comment type="caution">
    <text evidence="2">The sequence shown here is derived from an EMBL/GenBank/DDBJ whole genome shotgun (WGS) entry which is preliminary data.</text>
</comment>